<proteinExistence type="predicted"/>
<evidence type="ECO:0000313" key="1">
    <source>
        <dbReference type="EMBL" id="TRM57416.1"/>
    </source>
</evidence>
<keyword evidence="2" id="KW-1185">Reference proteome</keyword>
<dbReference type="AlphaFoldDB" id="A0A550BY33"/>
<sequence>MTCSKHLLFQRMQRLAQESGGSVSRARTGAVARRPRQELRVVRPQADGPSISLQGCLGRRKNARSLHPPSPLHFPITRIALTDDPGVLPVVLLSLAFPHVGMRYGTYQI</sequence>
<reference evidence="1 2" key="1">
    <citation type="journal article" date="2019" name="New Phytol.">
        <title>Comparative genomics reveals unique wood-decay strategies and fruiting body development in the Schizophyllaceae.</title>
        <authorList>
            <person name="Almasi E."/>
            <person name="Sahu N."/>
            <person name="Krizsan K."/>
            <person name="Balint B."/>
            <person name="Kovacs G.M."/>
            <person name="Kiss B."/>
            <person name="Cseklye J."/>
            <person name="Drula E."/>
            <person name="Henrissat B."/>
            <person name="Nagy I."/>
            <person name="Chovatia M."/>
            <person name="Adam C."/>
            <person name="LaButti K."/>
            <person name="Lipzen A."/>
            <person name="Riley R."/>
            <person name="Grigoriev I.V."/>
            <person name="Nagy L.G."/>
        </authorList>
    </citation>
    <scope>NUCLEOTIDE SEQUENCE [LARGE SCALE GENOMIC DNA]</scope>
    <source>
        <strain evidence="1 2">NL-1724</strain>
    </source>
</reference>
<dbReference type="Proteomes" id="UP000320762">
    <property type="component" value="Unassembled WGS sequence"/>
</dbReference>
<name>A0A550BY33_9AGAR</name>
<dbReference type="EMBL" id="VDMD01000048">
    <property type="protein sequence ID" value="TRM57416.1"/>
    <property type="molecule type" value="Genomic_DNA"/>
</dbReference>
<organism evidence="1 2">
    <name type="scientific">Schizophyllum amplum</name>
    <dbReference type="NCBI Taxonomy" id="97359"/>
    <lineage>
        <taxon>Eukaryota</taxon>
        <taxon>Fungi</taxon>
        <taxon>Dikarya</taxon>
        <taxon>Basidiomycota</taxon>
        <taxon>Agaricomycotina</taxon>
        <taxon>Agaricomycetes</taxon>
        <taxon>Agaricomycetidae</taxon>
        <taxon>Agaricales</taxon>
        <taxon>Schizophyllaceae</taxon>
        <taxon>Schizophyllum</taxon>
    </lineage>
</organism>
<gene>
    <name evidence="1" type="ORF">BD626DRAFT_540617</name>
</gene>
<accession>A0A550BY33</accession>
<evidence type="ECO:0000313" key="2">
    <source>
        <dbReference type="Proteomes" id="UP000320762"/>
    </source>
</evidence>
<comment type="caution">
    <text evidence="1">The sequence shown here is derived from an EMBL/GenBank/DDBJ whole genome shotgun (WGS) entry which is preliminary data.</text>
</comment>
<protein>
    <submittedName>
        <fullName evidence="1">Uncharacterized protein</fullName>
    </submittedName>
</protein>